<dbReference type="SUPFAM" id="SSF46785">
    <property type="entry name" value="Winged helix' DNA-binding domain"/>
    <property type="match status" value="1"/>
</dbReference>
<feature type="region of interest" description="Disordered" evidence="3">
    <location>
        <begin position="13"/>
        <end position="37"/>
    </location>
</feature>
<sequence length="409" mass="46106">MQTLLESLNEKFSQTEDVIGRGDDGSGGDSSDSIPSRSKELKKLRSLLKSKGRQLTGDSLYIAGTPGTGKSLTVKTLLRNISKNKDWMTVYINCMDLKDPSNIYIEIYKKLKKTKSTTKSKDKCFEGIKEIVTKDKMIFLVLDEVDFLISKYSSILYDLYECPYIKDSKLFLIGIANTLDLVYKCLPTLAKKGIEPTVIEFKAYTSEQICEIIKYRIEQTISDLGIEDEGFSDKIIEPDTLNFLCAKVAANGDIRKALQIVRRMITEKFESLGLDQDNNDDECTISFEGEHLFTLDDLSQIISDTFDNQTVQNIKTLPVQAKVILLSVFRTKQNLKISTLYKAYISVCKSVYLSVLSLTEFGDVLNSITPTGLMDIIGNDEQIVIHFSTEDIKEGLSNQHIFQNLLDTL</sequence>
<dbReference type="Gene3D" id="1.10.10.10">
    <property type="entry name" value="Winged helix-like DNA-binding domain superfamily/Winged helix DNA-binding domain"/>
    <property type="match status" value="1"/>
</dbReference>
<dbReference type="GO" id="GO:0016887">
    <property type="term" value="F:ATP hydrolysis activity"/>
    <property type="evidence" value="ECO:0007669"/>
    <property type="project" value="InterPro"/>
</dbReference>
<keyword evidence="6" id="KW-1185">Reference proteome</keyword>
<organism evidence="5 6">
    <name type="scientific">Polysphondylium violaceum</name>
    <dbReference type="NCBI Taxonomy" id="133409"/>
    <lineage>
        <taxon>Eukaryota</taxon>
        <taxon>Amoebozoa</taxon>
        <taxon>Evosea</taxon>
        <taxon>Eumycetozoa</taxon>
        <taxon>Dictyostelia</taxon>
        <taxon>Dictyosteliales</taxon>
        <taxon>Dictyosteliaceae</taxon>
        <taxon>Polysphondylium</taxon>
    </lineage>
</organism>
<proteinExistence type="inferred from homology"/>
<evidence type="ECO:0000256" key="1">
    <source>
        <dbReference type="ARBA" id="ARBA00006184"/>
    </source>
</evidence>
<evidence type="ECO:0000256" key="2">
    <source>
        <dbReference type="ARBA" id="ARBA00022705"/>
    </source>
</evidence>
<comment type="caution">
    <text evidence="5">The sequence shown here is derived from an EMBL/GenBank/DDBJ whole genome shotgun (WGS) entry which is preliminary data.</text>
</comment>
<evidence type="ECO:0000313" key="6">
    <source>
        <dbReference type="Proteomes" id="UP000695562"/>
    </source>
</evidence>
<dbReference type="GO" id="GO:0003688">
    <property type="term" value="F:DNA replication origin binding"/>
    <property type="evidence" value="ECO:0007669"/>
    <property type="project" value="TreeGrafter"/>
</dbReference>
<reference evidence="5" key="1">
    <citation type="submission" date="2020-01" db="EMBL/GenBank/DDBJ databases">
        <title>Development of genomics and gene disruption for Polysphondylium violaceum indicates a role for the polyketide synthase stlB in stalk morphogenesis.</title>
        <authorList>
            <person name="Narita B."/>
            <person name="Kawabe Y."/>
            <person name="Kin K."/>
            <person name="Saito T."/>
            <person name="Gibbs R."/>
            <person name="Kuspa A."/>
            <person name="Muzny D."/>
            <person name="Queller D."/>
            <person name="Richards S."/>
            <person name="Strassman J."/>
            <person name="Sucgang R."/>
            <person name="Worley K."/>
            <person name="Schaap P."/>
        </authorList>
    </citation>
    <scope>NUCLEOTIDE SEQUENCE</scope>
    <source>
        <strain evidence="5">QSvi11</strain>
    </source>
</reference>
<dbReference type="GO" id="GO:0006270">
    <property type="term" value="P:DNA replication initiation"/>
    <property type="evidence" value="ECO:0007669"/>
    <property type="project" value="TreeGrafter"/>
</dbReference>
<evidence type="ECO:0000259" key="4">
    <source>
        <dbReference type="SMART" id="SM00382"/>
    </source>
</evidence>
<dbReference type="EMBL" id="AJWJ01000113">
    <property type="protein sequence ID" value="KAF2075139.1"/>
    <property type="molecule type" value="Genomic_DNA"/>
</dbReference>
<accession>A0A8J4PY92</accession>
<dbReference type="InterPro" id="IPR050311">
    <property type="entry name" value="ORC1/CDC6"/>
</dbReference>
<dbReference type="GO" id="GO:0033314">
    <property type="term" value="P:mitotic DNA replication checkpoint signaling"/>
    <property type="evidence" value="ECO:0007669"/>
    <property type="project" value="TreeGrafter"/>
</dbReference>
<evidence type="ECO:0000313" key="5">
    <source>
        <dbReference type="EMBL" id="KAF2075139.1"/>
    </source>
</evidence>
<dbReference type="InterPro" id="IPR015163">
    <property type="entry name" value="Cdc6_C"/>
</dbReference>
<dbReference type="InterPro" id="IPR003593">
    <property type="entry name" value="AAA+_ATPase"/>
</dbReference>
<gene>
    <name evidence="5" type="ORF">CYY_003574</name>
</gene>
<protein>
    <recommendedName>
        <fullName evidence="4">AAA+ ATPase domain-containing protein</fullName>
    </recommendedName>
</protein>
<dbReference type="PANTHER" id="PTHR10763">
    <property type="entry name" value="CELL DIVISION CONTROL PROTEIN 6-RELATED"/>
    <property type="match status" value="1"/>
</dbReference>
<dbReference type="InterPro" id="IPR036388">
    <property type="entry name" value="WH-like_DNA-bd_sf"/>
</dbReference>
<comment type="similarity">
    <text evidence="1">Belongs to the CDC6/cdc18 family.</text>
</comment>
<dbReference type="OrthoDB" id="1926878at2759"/>
<dbReference type="Pfam" id="PF13401">
    <property type="entry name" value="AAA_22"/>
    <property type="match status" value="1"/>
</dbReference>
<dbReference type="GO" id="GO:0005634">
    <property type="term" value="C:nucleus"/>
    <property type="evidence" value="ECO:0007669"/>
    <property type="project" value="TreeGrafter"/>
</dbReference>
<dbReference type="Gene3D" id="3.40.50.300">
    <property type="entry name" value="P-loop containing nucleotide triphosphate hydrolases"/>
    <property type="match status" value="1"/>
</dbReference>
<dbReference type="InterPro" id="IPR027417">
    <property type="entry name" value="P-loop_NTPase"/>
</dbReference>
<dbReference type="SMART" id="SM00382">
    <property type="entry name" value="AAA"/>
    <property type="match status" value="1"/>
</dbReference>
<dbReference type="Pfam" id="PF09079">
    <property type="entry name" value="WHD_Cdc6"/>
    <property type="match status" value="1"/>
</dbReference>
<dbReference type="PANTHER" id="PTHR10763:SF26">
    <property type="entry name" value="CELL DIVISION CONTROL PROTEIN 6 HOMOLOG"/>
    <property type="match status" value="1"/>
</dbReference>
<dbReference type="SUPFAM" id="SSF52540">
    <property type="entry name" value="P-loop containing nucleoside triphosphate hydrolases"/>
    <property type="match status" value="1"/>
</dbReference>
<name>A0A8J4PY92_9MYCE</name>
<dbReference type="InterPro" id="IPR036390">
    <property type="entry name" value="WH_DNA-bd_sf"/>
</dbReference>
<dbReference type="AlphaFoldDB" id="A0A8J4PY92"/>
<evidence type="ECO:0000256" key="3">
    <source>
        <dbReference type="SAM" id="MobiDB-lite"/>
    </source>
</evidence>
<dbReference type="Gene3D" id="1.10.8.60">
    <property type="match status" value="1"/>
</dbReference>
<feature type="domain" description="AAA+ ATPase" evidence="4">
    <location>
        <begin position="56"/>
        <end position="205"/>
    </location>
</feature>
<dbReference type="Proteomes" id="UP000695562">
    <property type="component" value="Unassembled WGS sequence"/>
</dbReference>
<keyword evidence="2" id="KW-0235">DNA replication</keyword>
<dbReference type="InterPro" id="IPR049945">
    <property type="entry name" value="AAA_22"/>
</dbReference>